<evidence type="ECO:0000313" key="3">
    <source>
        <dbReference type="Proteomes" id="UP000036987"/>
    </source>
</evidence>
<dbReference type="AlphaFoldDB" id="A0A0K9Q1X1"/>
<evidence type="ECO:0000259" key="1">
    <source>
        <dbReference type="Pfam" id="PF14372"/>
    </source>
</evidence>
<dbReference type="InterPro" id="IPR025525">
    <property type="entry name" value="hAT-like_transposase_RNase-H"/>
</dbReference>
<protein>
    <recommendedName>
        <fullName evidence="1">hAT-like transposase RNase-H fold domain-containing protein</fullName>
    </recommendedName>
</protein>
<feature type="domain" description="hAT-like transposase RNase-H fold" evidence="1">
    <location>
        <begin position="7"/>
        <end position="60"/>
    </location>
</feature>
<proteinExistence type="predicted"/>
<dbReference type="EMBL" id="LFYR01000182">
    <property type="protein sequence ID" value="KMZ75286.1"/>
    <property type="molecule type" value="Genomic_DNA"/>
</dbReference>
<keyword evidence="3" id="KW-1185">Reference proteome</keyword>
<comment type="caution">
    <text evidence="2">The sequence shown here is derived from an EMBL/GenBank/DDBJ whole genome shotgun (WGS) entry which is preliminary data.</text>
</comment>
<dbReference type="Proteomes" id="UP000036987">
    <property type="component" value="Unassembled WGS sequence"/>
</dbReference>
<dbReference type="OrthoDB" id="696023at2759"/>
<sequence length="61" mass="7250">MSWKMKEKYEGECSEIVAIAVILDPRYKMRLIEFCYSKLFEPTVVAIKIDALKKILNEMYE</sequence>
<dbReference type="GO" id="GO:0003677">
    <property type="term" value="F:DNA binding"/>
    <property type="evidence" value="ECO:0007669"/>
    <property type="project" value="InterPro"/>
</dbReference>
<gene>
    <name evidence="2" type="ORF">ZOSMA_116G00110</name>
</gene>
<organism evidence="2 3">
    <name type="scientific">Zostera marina</name>
    <name type="common">Eelgrass</name>
    <dbReference type="NCBI Taxonomy" id="29655"/>
    <lineage>
        <taxon>Eukaryota</taxon>
        <taxon>Viridiplantae</taxon>
        <taxon>Streptophyta</taxon>
        <taxon>Embryophyta</taxon>
        <taxon>Tracheophyta</taxon>
        <taxon>Spermatophyta</taxon>
        <taxon>Magnoliopsida</taxon>
        <taxon>Liliopsida</taxon>
        <taxon>Zosteraceae</taxon>
        <taxon>Zostera</taxon>
    </lineage>
</organism>
<accession>A0A0K9Q1X1</accession>
<reference evidence="3" key="1">
    <citation type="journal article" date="2016" name="Nature">
        <title>The genome of the seagrass Zostera marina reveals angiosperm adaptation to the sea.</title>
        <authorList>
            <person name="Olsen J.L."/>
            <person name="Rouze P."/>
            <person name="Verhelst B."/>
            <person name="Lin Y.-C."/>
            <person name="Bayer T."/>
            <person name="Collen J."/>
            <person name="Dattolo E."/>
            <person name="De Paoli E."/>
            <person name="Dittami S."/>
            <person name="Maumus F."/>
            <person name="Michel G."/>
            <person name="Kersting A."/>
            <person name="Lauritano C."/>
            <person name="Lohaus R."/>
            <person name="Toepel M."/>
            <person name="Tonon T."/>
            <person name="Vanneste K."/>
            <person name="Amirebrahimi M."/>
            <person name="Brakel J."/>
            <person name="Bostroem C."/>
            <person name="Chovatia M."/>
            <person name="Grimwood J."/>
            <person name="Jenkins J.W."/>
            <person name="Jueterbock A."/>
            <person name="Mraz A."/>
            <person name="Stam W.T."/>
            <person name="Tice H."/>
            <person name="Bornberg-Bauer E."/>
            <person name="Green P.J."/>
            <person name="Pearson G.A."/>
            <person name="Procaccini G."/>
            <person name="Duarte C.M."/>
            <person name="Schmutz J."/>
            <person name="Reusch T.B.H."/>
            <person name="Van de Peer Y."/>
        </authorList>
    </citation>
    <scope>NUCLEOTIDE SEQUENCE [LARGE SCALE GENOMIC DNA]</scope>
    <source>
        <strain evidence="3">cv. Finnish</strain>
    </source>
</reference>
<evidence type="ECO:0000313" key="2">
    <source>
        <dbReference type="EMBL" id="KMZ75286.1"/>
    </source>
</evidence>
<dbReference type="Pfam" id="PF14372">
    <property type="entry name" value="hAT-like_RNase-H"/>
    <property type="match status" value="1"/>
</dbReference>
<name>A0A0K9Q1X1_ZOSMR</name>